<sequence>AQVIFPDGSSTPITDIQIADEPQSFLDDEVLKTALGKSLDIDLISGSNVQKGDVQGAVRAAFDKSAEDIIATFNLTQVPGLQFQTAGNKSAVEQDGSRNLARIDQASGNRGWAIVNQNGEDSSASVRQADTGAPLQESLNRAYVGQVGYATPSGSQLYSNTAEVNQTHRSFDLSSQAFNGTNAVNNATIQQGGMRNYNFTSVTVPTTGVGEQNRARIDQLGAGNDGVIQQGLDNATTFAAETGDTVGSFNNAILYQEGFGNRGVILQEDYALAITRQVGSNNEAFVRQDGDVLDSGSFSEIDQGELNPGGDADDNFATVYQRGMAQESKIRQLSNGNTAYVYQAPGSAYAKSTIVQKGGVGNYATVLQAASVATVSLAVVSDIMQNGSFNEAFVSQQFNPGSVSTITQTGNGNFARVQQ</sequence>
<feature type="non-terminal residue" evidence="1">
    <location>
        <position position="1"/>
    </location>
</feature>
<reference evidence="1 2" key="1">
    <citation type="submission" date="2024-03" db="EMBL/GenBank/DDBJ databases">
        <authorList>
            <person name="Jo J.-H."/>
        </authorList>
    </citation>
    <scope>NUCLEOTIDE SEQUENCE [LARGE SCALE GENOMIC DNA]</scope>
    <source>
        <strain evidence="1 2">PS1R-30</strain>
    </source>
</reference>
<comment type="caution">
    <text evidence="1">The sequence shown here is derived from an EMBL/GenBank/DDBJ whole genome shotgun (WGS) entry which is preliminary data.</text>
</comment>
<evidence type="ECO:0000313" key="1">
    <source>
        <dbReference type="EMBL" id="MEJ5979677.1"/>
    </source>
</evidence>
<keyword evidence="2" id="KW-1185">Reference proteome</keyword>
<dbReference type="Proteomes" id="UP001361239">
    <property type="component" value="Unassembled WGS sequence"/>
</dbReference>
<name>A0ABU8S333_9SPHN</name>
<evidence type="ECO:0000313" key="2">
    <source>
        <dbReference type="Proteomes" id="UP001361239"/>
    </source>
</evidence>
<dbReference type="EMBL" id="JBBHJZ010000015">
    <property type="protein sequence ID" value="MEJ5979677.1"/>
    <property type="molecule type" value="Genomic_DNA"/>
</dbReference>
<dbReference type="RefSeq" id="WP_339589615.1">
    <property type="nucleotide sequence ID" value="NZ_JBBHJZ010000015.1"/>
</dbReference>
<proteinExistence type="predicted"/>
<organism evidence="1 2">
    <name type="scientific">Novosphingobium anseongense</name>
    <dbReference type="NCBI Taxonomy" id="3133436"/>
    <lineage>
        <taxon>Bacteria</taxon>
        <taxon>Pseudomonadati</taxon>
        <taxon>Pseudomonadota</taxon>
        <taxon>Alphaproteobacteria</taxon>
        <taxon>Sphingomonadales</taxon>
        <taxon>Sphingomonadaceae</taxon>
        <taxon>Novosphingobium</taxon>
    </lineage>
</organism>
<accession>A0ABU8S333</accession>
<protein>
    <submittedName>
        <fullName evidence="1">Uncharacterized protein</fullName>
    </submittedName>
</protein>
<gene>
    <name evidence="1" type="ORF">WG901_23725</name>
</gene>